<evidence type="ECO:0000313" key="3">
    <source>
        <dbReference type="Proteomes" id="UP000292346"/>
    </source>
</evidence>
<evidence type="ECO:0000313" key="2">
    <source>
        <dbReference type="EMBL" id="TCC10577.1"/>
    </source>
</evidence>
<feature type="domain" description="DUF4429" evidence="1">
    <location>
        <begin position="40"/>
        <end position="88"/>
    </location>
</feature>
<dbReference type="OrthoDB" id="3698908at2"/>
<accession>A0A4R0HH11</accession>
<dbReference type="EMBL" id="SJJZ01000001">
    <property type="protein sequence ID" value="TCC10577.1"/>
    <property type="molecule type" value="Genomic_DNA"/>
</dbReference>
<feature type="domain" description="DUF4429" evidence="1">
    <location>
        <begin position="154"/>
        <end position="234"/>
    </location>
</feature>
<gene>
    <name evidence="2" type="ORF">E0H45_04505</name>
</gene>
<protein>
    <submittedName>
        <fullName evidence="2">DUF4429 domain-containing protein</fullName>
    </submittedName>
</protein>
<dbReference type="Proteomes" id="UP000292346">
    <property type="component" value="Unassembled WGS sequence"/>
</dbReference>
<reference evidence="2 3" key="1">
    <citation type="submission" date="2019-02" db="EMBL/GenBank/DDBJ databases">
        <title>Kribbella capetownensis sp. nov. and Kribbella speibonae sp. nov., isolated from soil.</title>
        <authorList>
            <person name="Curtis S.M."/>
            <person name="Norton I."/>
            <person name="Everest G.J."/>
            <person name="Meyers P.R."/>
        </authorList>
    </citation>
    <scope>NUCLEOTIDE SEQUENCE [LARGE SCALE GENOMIC DNA]</scope>
    <source>
        <strain evidence="2 3">KCTC 29219</strain>
    </source>
</reference>
<dbReference type="InterPro" id="IPR027860">
    <property type="entry name" value="DUF4429"/>
</dbReference>
<name>A0A4R0HH11_9ACTN</name>
<evidence type="ECO:0000259" key="1">
    <source>
        <dbReference type="Pfam" id="PF14472"/>
    </source>
</evidence>
<proteinExistence type="predicted"/>
<sequence>MLTLTRKDLRWTRGRGKIGRVAGGELTSRYGTVVWDGIGTLRIRYGGSPLRSRLGERVVPIEALRAVEVTDAGLQFVLRDGADPLQSVTQPIELYDFPGVDHEAAEGIARDIGQALVRRDVPATASTAWLVAPPPAPDRIEGRDATLAVASGQLTFNYHRSAGRKKKAFGDPWSVPLGDIVDVEWAPAVGFGARGFLRISTAATPDVRPKPKHDPAAMLTRRAAEADALFFAARLLTRIRP</sequence>
<comment type="caution">
    <text evidence="2">The sequence shown here is derived from an EMBL/GenBank/DDBJ whole genome shotgun (WGS) entry which is preliminary data.</text>
</comment>
<dbReference type="Pfam" id="PF14472">
    <property type="entry name" value="DUF4429"/>
    <property type="match status" value="2"/>
</dbReference>
<keyword evidence="3" id="KW-1185">Reference proteome</keyword>
<dbReference type="AlphaFoldDB" id="A0A4R0HH11"/>
<organism evidence="2 3">
    <name type="scientific">Kribbella soli</name>
    <dbReference type="NCBI Taxonomy" id="1124743"/>
    <lineage>
        <taxon>Bacteria</taxon>
        <taxon>Bacillati</taxon>
        <taxon>Actinomycetota</taxon>
        <taxon>Actinomycetes</taxon>
        <taxon>Propionibacteriales</taxon>
        <taxon>Kribbellaceae</taxon>
        <taxon>Kribbella</taxon>
    </lineage>
</organism>